<dbReference type="Pfam" id="PF12032">
    <property type="entry name" value="CLIP"/>
    <property type="match status" value="1"/>
</dbReference>
<keyword evidence="7" id="KW-0865">Zymogen</keyword>
<dbReference type="PROSITE" id="PS00135">
    <property type="entry name" value="TRYPSIN_SER"/>
    <property type="match status" value="1"/>
</dbReference>
<dbReference type="SUPFAM" id="SSF50494">
    <property type="entry name" value="Trypsin-like serine proteases"/>
    <property type="match status" value="1"/>
</dbReference>
<dbReference type="PROSITE" id="PS00134">
    <property type="entry name" value="TRYPSIN_HIS"/>
    <property type="match status" value="1"/>
</dbReference>
<dbReference type="PROSITE" id="PS50240">
    <property type="entry name" value="TRYPSIN_DOM"/>
    <property type="match status" value="1"/>
</dbReference>
<dbReference type="Proteomes" id="UP000504606">
    <property type="component" value="Unplaced"/>
</dbReference>
<dbReference type="PRINTS" id="PR00722">
    <property type="entry name" value="CHYMOTRYPSIN"/>
</dbReference>
<evidence type="ECO:0000256" key="2">
    <source>
        <dbReference type="ARBA" id="ARBA00022525"/>
    </source>
</evidence>
<dbReference type="GO" id="GO:0005576">
    <property type="term" value="C:extracellular region"/>
    <property type="evidence" value="ECO:0007669"/>
    <property type="project" value="UniProtKB-SubCell"/>
</dbReference>
<dbReference type="InterPro" id="IPR043504">
    <property type="entry name" value="Peptidase_S1_PA_chymotrypsin"/>
</dbReference>
<protein>
    <recommendedName>
        <fullName evidence="11">CLIP domain-containing serine protease</fullName>
        <ecNumber evidence="10">3.4.21.-</ecNumber>
    </recommendedName>
</protein>
<evidence type="ECO:0000256" key="7">
    <source>
        <dbReference type="ARBA" id="ARBA00023145"/>
    </source>
</evidence>
<keyword evidence="5 10" id="KW-0378">Hydrolase</keyword>
<keyword evidence="13" id="KW-1185">Reference proteome</keyword>
<comment type="similarity">
    <text evidence="9 11">Belongs to the peptidase S1 family. CLIP subfamily.</text>
</comment>
<evidence type="ECO:0000256" key="6">
    <source>
        <dbReference type="ARBA" id="ARBA00022825"/>
    </source>
</evidence>
<evidence type="ECO:0000256" key="10">
    <source>
        <dbReference type="RuleBase" id="RU363034"/>
    </source>
</evidence>
<keyword evidence="6 10" id="KW-0720">Serine protease</keyword>
<dbReference type="GO" id="GO:0006508">
    <property type="term" value="P:proteolysis"/>
    <property type="evidence" value="ECO:0007669"/>
    <property type="project" value="UniProtKB-KW"/>
</dbReference>
<dbReference type="InterPro" id="IPR051487">
    <property type="entry name" value="Ser/Thr_Proteases_Immune/Dev"/>
</dbReference>
<keyword evidence="3 10" id="KW-0645">Protease</keyword>
<proteinExistence type="inferred from homology"/>
<accession>A0A9C6U1D2</accession>
<dbReference type="AlphaFoldDB" id="A0A9C6U1D2"/>
<comment type="subcellular location">
    <subcellularLocation>
        <location evidence="1 11">Secreted</location>
    </subcellularLocation>
</comment>
<sequence length="368" mass="40184">MRNSLSAALWLAAVCACLTRAERTCSSHESCIELTQCPELAKLLPRPGGNRKPSASDQERLRAAHCGFQGSKAKVCCVLLPTYKECGPTTIPDKIINGNQTQVMEFPWAVRLGYRSPYGGTAYQCGGALISSRYVITAAHCTEKSSPPVTVRLGEHDARTEVDCSILGNTSVCAPPAVDVRVEEVISHPEYVKSTRRRDGLWNDIALLRLARPVEFTRGVAPVCLPNDMPRGQAEKDQLMREQKGFTFTVVGWGRIGKDEDADVSDVLLKLNLQTMKHADCAAKYSRFPNKLNEELQMCGIAKNGQDVCSGDSGGPLTSVMSLSNRKVRSVLRGIVSFGPTVCASEGVPAIFTRVTHYLPWIMSTLRP</sequence>
<dbReference type="InterPro" id="IPR022700">
    <property type="entry name" value="CLIP"/>
</dbReference>
<dbReference type="InterPro" id="IPR001314">
    <property type="entry name" value="Peptidase_S1A"/>
</dbReference>
<dbReference type="InterPro" id="IPR038565">
    <property type="entry name" value="CLIP_sf"/>
</dbReference>
<evidence type="ECO:0000259" key="12">
    <source>
        <dbReference type="PROSITE" id="PS50240"/>
    </source>
</evidence>
<keyword evidence="8" id="KW-1015">Disulfide bond</keyword>
<dbReference type="FunFam" id="2.40.10.10:FF:000146">
    <property type="entry name" value="Serine protease 53"/>
    <property type="match status" value="1"/>
</dbReference>
<name>A0A9C6U1D2_FRAOC</name>
<dbReference type="Gene3D" id="3.30.1640.30">
    <property type="match status" value="1"/>
</dbReference>
<evidence type="ECO:0000256" key="11">
    <source>
        <dbReference type="RuleBase" id="RU366078"/>
    </source>
</evidence>
<feature type="signal peptide" evidence="11">
    <location>
        <begin position="1"/>
        <end position="21"/>
    </location>
</feature>
<gene>
    <name evidence="14" type="primary">LOC113203191</name>
</gene>
<dbReference type="EC" id="3.4.21.-" evidence="10"/>
<dbReference type="PANTHER" id="PTHR24256">
    <property type="entry name" value="TRYPTASE-RELATED"/>
    <property type="match status" value="1"/>
</dbReference>
<evidence type="ECO:0000256" key="1">
    <source>
        <dbReference type="ARBA" id="ARBA00004613"/>
    </source>
</evidence>
<feature type="domain" description="Peptidase S1" evidence="12">
    <location>
        <begin position="95"/>
        <end position="367"/>
    </location>
</feature>
<dbReference type="KEGG" id="foc:113203191"/>
<evidence type="ECO:0000256" key="5">
    <source>
        <dbReference type="ARBA" id="ARBA00022801"/>
    </source>
</evidence>
<keyword evidence="2 11" id="KW-0964">Secreted</keyword>
<evidence type="ECO:0000256" key="4">
    <source>
        <dbReference type="ARBA" id="ARBA00022729"/>
    </source>
</evidence>
<dbReference type="InterPro" id="IPR033116">
    <property type="entry name" value="TRYPSIN_SER"/>
</dbReference>
<dbReference type="GO" id="GO:0004252">
    <property type="term" value="F:serine-type endopeptidase activity"/>
    <property type="evidence" value="ECO:0007669"/>
    <property type="project" value="UniProtKB-UniRule"/>
</dbReference>
<dbReference type="SMR" id="A0A9C6U1D2"/>
<organism evidence="13 14">
    <name type="scientific">Frankliniella occidentalis</name>
    <name type="common">Western flower thrips</name>
    <name type="synonym">Euthrips occidentalis</name>
    <dbReference type="NCBI Taxonomy" id="133901"/>
    <lineage>
        <taxon>Eukaryota</taxon>
        <taxon>Metazoa</taxon>
        <taxon>Ecdysozoa</taxon>
        <taxon>Arthropoda</taxon>
        <taxon>Hexapoda</taxon>
        <taxon>Insecta</taxon>
        <taxon>Pterygota</taxon>
        <taxon>Neoptera</taxon>
        <taxon>Paraneoptera</taxon>
        <taxon>Thysanoptera</taxon>
        <taxon>Terebrantia</taxon>
        <taxon>Thripoidea</taxon>
        <taxon>Thripidae</taxon>
        <taxon>Frankliniella</taxon>
    </lineage>
</organism>
<dbReference type="SMART" id="SM00020">
    <property type="entry name" value="Tryp_SPc"/>
    <property type="match status" value="1"/>
</dbReference>
<evidence type="ECO:0000256" key="9">
    <source>
        <dbReference type="ARBA" id="ARBA00024195"/>
    </source>
</evidence>
<evidence type="ECO:0000313" key="14">
    <source>
        <dbReference type="RefSeq" id="XP_052121822.1"/>
    </source>
</evidence>
<dbReference type="Gene3D" id="2.40.10.10">
    <property type="entry name" value="Trypsin-like serine proteases"/>
    <property type="match status" value="2"/>
</dbReference>
<dbReference type="GeneID" id="113203191"/>
<dbReference type="InterPro" id="IPR001254">
    <property type="entry name" value="Trypsin_dom"/>
</dbReference>
<dbReference type="InterPro" id="IPR009003">
    <property type="entry name" value="Peptidase_S1_PA"/>
</dbReference>
<dbReference type="RefSeq" id="XP_052121822.1">
    <property type="nucleotide sequence ID" value="XM_052265862.1"/>
</dbReference>
<dbReference type="Pfam" id="PF00089">
    <property type="entry name" value="Trypsin"/>
    <property type="match status" value="1"/>
</dbReference>
<comment type="domain">
    <text evidence="11">The clip domain consists of 35-55 residues which are 'knitted' together usually by 3 conserved disulfide bonds forming a clip-like compact structure.</text>
</comment>
<dbReference type="InterPro" id="IPR018114">
    <property type="entry name" value="TRYPSIN_HIS"/>
</dbReference>
<evidence type="ECO:0000313" key="13">
    <source>
        <dbReference type="Proteomes" id="UP000504606"/>
    </source>
</evidence>
<dbReference type="CDD" id="cd00190">
    <property type="entry name" value="Tryp_SPc"/>
    <property type="match status" value="1"/>
</dbReference>
<keyword evidence="4 11" id="KW-0732">Signal</keyword>
<reference evidence="14" key="1">
    <citation type="submission" date="2025-08" db="UniProtKB">
        <authorList>
            <consortium name="RefSeq"/>
        </authorList>
    </citation>
    <scope>IDENTIFICATION</scope>
</reference>
<dbReference type="PROSITE" id="PS51257">
    <property type="entry name" value="PROKAR_LIPOPROTEIN"/>
    <property type="match status" value="1"/>
</dbReference>
<evidence type="ECO:0000256" key="3">
    <source>
        <dbReference type="ARBA" id="ARBA00022670"/>
    </source>
</evidence>
<dbReference type="OrthoDB" id="547031at2759"/>
<feature type="chain" id="PRO_5039748807" description="CLIP domain-containing serine protease" evidence="11">
    <location>
        <begin position="22"/>
        <end position="368"/>
    </location>
</feature>
<evidence type="ECO:0000256" key="8">
    <source>
        <dbReference type="ARBA" id="ARBA00023157"/>
    </source>
</evidence>